<gene>
    <name evidence="5" type="primary">lacI_4</name>
    <name evidence="5" type="ORF">KDI_24850</name>
</gene>
<keyword evidence="2" id="KW-0238">DNA-binding</keyword>
<dbReference type="RefSeq" id="WP_149401887.1">
    <property type="nucleotide sequence ID" value="NZ_BIXY01000033.1"/>
</dbReference>
<dbReference type="Proteomes" id="UP000322530">
    <property type="component" value="Unassembled WGS sequence"/>
</dbReference>
<dbReference type="Gene3D" id="3.40.50.2300">
    <property type="match status" value="2"/>
</dbReference>
<dbReference type="OrthoDB" id="9784962at2"/>
<keyword evidence="1" id="KW-0805">Transcription regulation</keyword>
<evidence type="ECO:0000256" key="1">
    <source>
        <dbReference type="ARBA" id="ARBA00023015"/>
    </source>
</evidence>
<accession>A0A5A5TBQ9</accession>
<dbReference type="AlphaFoldDB" id="A0A5A5TBQ9"/>
<dbReference type="SUPFAM" id="SSF53822">
    <property type="entry name" value="Periplasmic binding protein-like I"/>
    <property type="match status" value="1"/>
</dbReference>
<dbReference type="GO" id="GO:0003700">
    <property type="term" value="F:DNA-binding transcription factor activity"/>
    <property type="evidence" value="ECO:0007669"/>
    <property type="project" value="TreeGrafter"/>
</dbReference>
<name>A0A5A5TBQ9_9CHLR</name>
<keyword evidence="3" id="KW-0804">Transcription</keyword>
<proteinExistence type="predicted"/>
<organism evidence="5 6">
    <name type="scientific">Dictyobacter arantiisoli</name>
    <dbReference type="NCBI Taxonomy" id="2014874"/>
    <lineage>
        <taxon>Bacteria</taxon>
        <taxon>Bacillati</taxon>
        <taxon>Chloroflexota</taxon>
        <taxon>Ktedonobacteria</taxon>
        <taxon>Ktedonobacterales</taxon>
        <taxon>Dictyobacteraceae</taxon>
        <taxon>Dictyobacter</taxon>
    </lineage>
</organism>
<evidence type="ECO:0000256" key="3">
    <source>
        <dbReference type="ARBA" id="ARBA00023163"/>
    </source>
</evidence>
<sequence>MATMSDIARRAGVALSTVSYTLSGKRPISEEARQKVYQAMEELGYQPNFLARALVTKRTKIIALLYPSYTLSSGQQEFVTSIAEMATTHGYALLLWTSPSENLEVMNMTHQGFIDGVILMEVALHDARVDLLREQNLPFTLIGRCENNEGLSFVDLDFDNAVETTIDYLRASGHTHIGLINQSEAMLKREVGYVVRARTAFYRAIQHHGLSGVDSCCDESEQAGYETVMRLFEQDPELSAFVLLTPWPSGGVLRAISDKGLRVPEDTSLVAIFSPRMAEMTTPALSSIEFPFNEMGRLGAQMLIQKLEGKEEEKAAQILLKPPLTVRRSSGPRA</sequence>
<dbReference type="EMBL" id="BIXY01000033">
    <property type="protein sequence ID" value="GCF08921.1"/>
    <property type="molecule type" value="Genomic_DNA"/>
</dbReference>
<dbReference type="SMART" id="SM00354">
    <property type="entry name" value="HTH_LACI"/>
    <property type="match status" value="1"/>
</dbReference>
<dbReference type="PROSITE" id="PS50932">
    <property type="entry name" value="HTH_LACI_2"/>
    <property type="match status" value="1"/>
</dbReference>
<dbReference type="InterPro" id="IPR000843">
    <property type="entry name" value="HTH_LacI"/>
</dbReference>
<dbReference type="CDD" id="cd01392">
    <property type="entry name" value="HTH_LacI"/>
    <property type="match status" value="1"/>
</dbReference>
<dbReference type="Gene3D" id="1.10.260.40">
    <property type="entry name" value="lambda repressor-like DNA-binding domains"/>
    <property type="match status" value="1"/>
</dbReference>
<dbReference type="GO" id="GO:0000976">
    <property type="term" value="F:transcription cis-regulatory region binding"/>
    <property type="evidence" value="ECO:0007669"/>
    <property type="project" value="TreeGrafter"/>
</dbReference>
<feature type="domain" description="HTH lacI-type" evidence="4">
    <location>
        <begin position="2"/>
        <end position="56"/>
    </location>
</feature>
<comment type="caution">
    <text evidence="5">The sequence shown here is derived from an EMBL/GenBank/DDBJ whole genome shotgun (WGS) entry which is preliminary data.</text>
</comment>
<evidence type="ECO:0000259" key="4">
    <source>
        <dbReference type="PROSITE" id="PS50932"/>
    </source>
</evidence>
<dbReference type="Pfam" id="PF13377">
    <property type="entry name" value="Peripla_BP_3"/>
    <property type="match status" value="1"/>
</dbReference>
<dbReference type="InterPro" id="IPR028082">
    <property type="entry name" value="Peripla_BP_I"/>
</dbReference>
<keyword evidence="6" id="KW-1185">Reference proteome</keyword>
<evidence type="ECO:0000313" key="6">
    <source>
        <dbReference type="Proteomes" id="UP000322530"/>
    </source>
</evidence>
<evidence type="ECO:0000313" key="5">
    <source>
        <dbReference type="EMBL" id="GCF08921.1"/>
    </source>
</evidence>
<protein>
    <submittedName>
        <fullName evidence="5">LacI family transcriptional regulator</fullName>
    </submittedName>
</protein>
<reference evidence="5 6" key="1">
    <citation type="submission" date="2019-01" db="EMBL/GenBank/DDBJ databases">
        <title>Draft genome sequence of Dictyobacter sp. Uno17.</title>
        <authorList>
            <person name="Wang C.M."/>
            <person name="Zheng Y."/>
            <person name="Sakai Y."/>
            <person name="Abe K."/>
            <person name="Yokota A."/>
            <person name="Yabe S."/>
        </authorList>
    </citation>
    <scope>NUCLEOTIDE SEQUENCE [LARGE SCALE GENOMIC DNA]</scope>
    <source>
        <strain evidence="5 6">Uno17</strain>
    </source>
</reference>
<dbReference type="InterPro" id="IPR046335">
    <property type="entry name" value="LacI/GalR-like_sensor"/>
</dbReference>
<dbReference type="Pfam" id="PF00356">
    <property type="entry name" value="LacI"/>
    <property type="match status" value="1"/>
</dbReference>
<evidence type="ECO:0000256" key="2">
    <source>
        <dbReference type="ARBA" id="ARBA00023125"/>
    </source>
</evidence>
<dbReference type="InterPro" id="IPR010982">
    <property type="entry name" value="Lambda_DNA-bd_dom_sf"/>
</dbReference>
<dbReference type="SUPFAM" id="SSF47413">
    <property type="entry name" value="lambda repressor-like DNA-binding domains"/>
    <property type="match status" value="1"/>
</dbReference>
<dbReference type="PANTHER" id="PTHR30146">
    <property type="entry name" value="LACI-RELATED TRANSCRIPTIONAL REPRESSOR"/>
    <property type="match status" value="1"/>
</dbReference>
<dbReference type="PANTHER" id="PTHR30146:SF153">
    <property type="entry name" value="LACTOSE OPERON REPRESSOR"/>
    <property type="match status" value="1"/>
</dbReference>